<dbReference type="EMBL" id="CP019606">
    <property type="protein sequence ID" value="AQP47085.1"/>
    <property type="molecule type" value="Genomic_DNA"/>
</dbReference>
<dbReference type="AlphaFoldDB" id="A0A1Q2CLY8"/>
<reference evidence="3" key="1">
    <citation type="submission" date="2017-02" db="EMBL/GenBank/DDBJ databases">
        <title>Tessaracoccus aquaemaris sp. nov., isolated from the intestine of a Korean rockfish, Sebastes schlegelii, in a marine aquaculture pond.</title>
        <authorList>
            <person name="Tak E.J."/>
            <person name="Bae J.-W."/>
        </authorList>
    </citation>
    <scope>NUCLEOTIDE SEQUENCE [LARGE SCALE GENOMIC DNA]</scope>
    <source>
        <strain evidence="3">NSG39</strain>
    </source>
</reference>
<protein>
    <submittedName>
        <fullName evidence="2">Uncharacterized protein</fullName>
    </submittedName>
</protein>
<accession>A0A1Q2CLY8</accession>
<dbReference type="Proteomes" id="UP000188145">
    <property type="component" value="Chromosome"/>
</dbReference>
<feature type="region of interest" description="Disordered" evidence="1">
    <location>
        <begin position="476"/>
        <end position="495"/>
    </location>
</feature>
<organism evidence="2 3">
    <name type="scientific">Tessaracoccus aquimaris</name>
    <dbReference type="NCBI Taxonomy" id="1332264"/>
    <lineage>
        <taxon>Bacteria</taxon>
        <taxon>Bacillati</taxon>
        <taxon>Actinomycetota</taxon>
        <taxon>Actinomycetes</taxon>
        <taxon>Propionibacteriales</taxon>
        <taxon>Propionibacteriaceae</taxon>
        <taxon>Tessaracoccus</taxon>
    </lineage>
</organism>
<dbReference type="STRING" id="1332264.BW730_05695"/>
<proteinExistence type="predicted"/>
<gene>
    <name evidence="2" type="ORF">BW730_05695</name>
</gene>
<name>A0A1Q2CLY8_9ACTN</name>
<keyword evidence="3" id="KW-1185">Reference proteome</keyword>
<evidence type="ECO:0000313" key="2">
    <source>
        <dbReference type="EMBL" id="AQP47085.1"/>
    </source>
</evidence>
<evidence type="ECO:0000256" key="1">
    <source>
        <dbReference type="SAM" id="MobiDB-lite"/>
    </source>
</evidence>
<sequence>MLAVIDDAQAIERGVVADFESSADDTHAVLLVSTERLETRDDETLLAAQAVRVLDQYCRANIDMVAPLLTQLDDRVRWSVFSDTPEQRLDLAARTATEPWLYMFVASGGERRIVGALDRAVEDVDAALVLAFICTAQMTSRDAGVTREELASVAAKQASARFGPEGAPQVDRIDRALLLLTNEKLIREHDGRVRAAHIRIAERALQNLGQREADGIGATVRAGVRAALLDNQVEVAGKFWLFRVFDRMDAYRYRWATSILDQEVSESLLRQCLAATPGSDRGVALNLLWASEWLLKLPEPAADELASSIIQWLPYVAAEEVNGYRWMLSGLRSNHEAAYERIRGAAAARMIAKRLSVAGTRWSAMDWTHLIQELCPDWRSGNLLAWSDEFESGVDPDALTRWLSERDSRSHPFEVYDLIDALASIAPRTARTVFEACAGEIRDAMEHDLADAASNFSDWIFGTMILVAMLADAPSARDDDDDDDEREPHESDAARTAFMEATEPGLRELAATVLSEMEAVDWTAAALSLERKKKYQLHNLDLLLAWLSYLSTGITDEIASNLSTDWLLRVVEEAREEGWPEGRPFGAIEHLLHHLSWGERGNGVVRGFLEEHEKDIEPFPSALVRQYPDLAIRSIRRGARVETHAPAGSGWGTLTADLGAIAGIDRDAAIQWLSQMHGDLVPAITKPQNHDLAGIARFIALADDLDAAVLDAAINQIDTAAAADVWTSRWADARARVQPLLERVSKTSGDAAGLALSVTSLE</sequence>
<dbReference type="KEGG" id="tes:BW730_05695"/>
<evidence type="ECO:0000313" key="3">
    <source>
        <dbReference type="Proteomes" id="UP000188145"/>
    </source>
</evidence>